<keyword evidence="1" id="KW-0547">Nucleotide-binding</keyword>
<evidence type="ECO:0000256" key="3">
    <source>
        <dbReference type="SAM" id="MobiDB-lite"/>
    </source>
</evidence>
<proteinExistence type="predicted"/>
<name>A0AAD7L2M5_QUISA</name>
<dbReference type="Gene3D" id="1.10.1580.10">
    <property type="match status" value="1"/>
</dbReference>
<evidence type="ECO:0000313" key="4">
    <source>
        <dbReference type="EMBL" id="KAJ7950409.1"/>
    </source>
</evidence>
<dbReference type="Proteomes" id="UP001163823">
    <property type="component" value="Chromosome 11"/>
</dbReference>
<dbReference type="EMBL" id="JARAOO010000011">
    <property type="protein sequence ID" value="KAJ7950409.1"/>
    <property type="molecule type" value="Genomic_DNA"/>
</dbReference>
<dbReference type="PANTHER" id="PTHR11089:SF30">
    <property type="entry name" value="GUANINE NUCLEOTIDE-BINDING PROTEIN-LIKE 3 HOMOLOG"/>
    <property type="match status" value="1"/>
</dbReference>
<feature type="compositionally biased region" description="Basic and acidic residues" evidence="3">
    <location>
        <begin position="93"/>
        <end position="120"/>
    </location>
</feature>
<keyword evidence="2" id="KW-0342">GTP-binding</keyword>
<comment type="caution">
    <text evidence="4">The sequence shown here is derived from an EMBL/GenBank/DDBJ whole genome shotgun (WGS) entry which is preliminary data.</text>
</comment>
<dbReference type="GO" id="GO:0005525">
    <property type="term" value="F:GTP binding"/>
    <property type="evidence" value="ECO:0007669"/>
    <property type="project" value="UniProtKB-KW"/>
</dbReference>
<feature type="region of interest" description="Disordered" evidence="3">
    <location>
        <begin position="86"/>
        <end position="181"/>
    </location>
</feature>
<keyword evidence="5" id="KW-1185">Reference proteome</keyword>
<dbReference type="PANTHER" id="PTHR11089">
    <property type="entry name" value="GTP-BINDING PROTEIN-RELATED"/>
    <property type="match status" value="1"/>
</dbReference>
<dbReference type="GO" id="GO:0005730">
    <property type="term" value="C:nucleolus"/>
    <property type="evidence" value="ECO:0007669"/>
    <property type="project" value="TreeGrafter"/>
</dbReference>
<feature type="compositionally biased region" description="Basic residues" evidence="3">
    <location>
        <begin position="156"/>
        <end position="169"/>
    </location>
</feature>
<feature type="compositionally biased region" description="Basic and acidic residues" evidence="3">
    <location>
        <begin position="170"/>
        <end position="181"/>
    </location>
</feature>
<sequence>MSYCQILMGIPSFESVDDFLQKVAAVRGKLKKGGNGDDNAAARIVLHDWNEELGKEFNVDEVYNSEASSYIGSLKSVEDLNPVEVPSSCPLNFDERMLQDDAQPKPSTEGREDPEDKGVDESMEYEESDLNKNKGKSGTSRQNMKLYEAEGILNPKMKKAEKRSKKANRSRADATDGDYDFKVDYTKKGTAMDADGSEAEDDDQVIGAVPISGINLEE</sequence>
<organism evidence="4 5">
    <name type="scientific">Quillaja saponaria</name>
    <name type="common">Soap bark tree</name>
    <dbReference type="NCBI Taxonomy" id="32244"/>
    <lineage>
        <taxon>Eukaryota</taxon>
        <taxon>Viridiplantae</taxon>
        <taxon>Streptophyta</taxon>
        <taxon>Embryophyta</taxon>
        <taxon>Tracheophyta</taxon>
        <taxon>Spermatophyta</taxon>
        <taxon>Magnoliopsida</taxon>
        <taxon>eudicotyledons</taxon>
        <taxon>Gunneridae</taxon>
        <taxon>Pentapetalae</taxon>
        <taxon>rosids</taxon>
        <taxon>fabids</taxon>
        <taxon>Fabales</taxon>
        <taxon>Quillajaceae</taxon>
        <taxon>Quillaja</taxon>
    </lineage>
</organism>
<dbReference type="InterPro" id="IPR050755">
    <property type="entry name" value="TRAFAC_YlqF/YawG_RiboMat"/>
</dbReference>
<evidence type="ECO:0000313" key="5">
    <source>
        <dbReference type="Proteomes" id="UP001163823"/>
    </source>
</evidence>
<dbReference type="KEGG" id="qsa:O6P43_026604"/>
<evidence type="ECO:0000256" key="1">
    <source>
        <dbReference type="ARBA" id="ARBA00022741"/>
    </source>
</evidence>
<accession>A0AAD7L2M5</accession>
<protein>
    <submittedName>
        <fullName evidence="4">Guanine nucleotide-binding protein-like NSN1</fullName>
    </submittedName>
</protein>
<dbReference type="AlphaFoldDB" id="A0AAD7L2M5"/>
<evidence type="ECO:0000256" key="2">
    <source>
        <dbReference type="ARBA" id="ARBA00023134"/>
    </source>
</evidence>
<reference evidence="4" key="1">
    <citation type="journal article" date="2023" name="Science">
        <title>Elucidation of the pathway for biosynthesis of saponin adjuvants from the soapbark tree.</title>
        <authorList>
            <person name="Reed J."/>
            <person name="Orme A."/>
            <person name="El-Demerdash A."/>
            <person name="Owen C."/>
            <person name="Martin L.B.B."/>
            <person name="Misra R.C."/>
            <person name="Kikuchi S."/>
            <person name="Rejzek M."/>
            <person name="Martin A.C."/>
            <person name="Harkess A."/>
            <person name="Leebens-Mack J."/>
            <person name="Louveau T."/>
            <person name="Stephenson M.J."/>
            <person name="Osbourn A."/>
        </authorList>
    </citation>
    <scope>NUCLEOTIDE SEQUENCE</scope>
    <source>
        <strain evidence="4">S10</strain>
    </source>
</reference>
<dbReference type="InterPro" id="IPR023179">
    <property type="entry name" value="GTP-bd_ortho_bundle_sf"/>
</dbReference>
<gene>
    <name evidence="4" type="ORF">O6P43_026604</name>
</gene>